<feature type="transmembrane region" description="Helical" evidence="26">
    <location>
        <begin position="405"/>
        <end position="422"/>
    </location>
</feature>
<evidence type="ECO:0000256" key="9">
    <source>
        <dbReference type="ARBA" id="ARBA00022843"/>
    </source>
</evidence>
<evidence type="ECO:0000256" key="13">
    <source>
        <dbReference type="ARBA" id="ARBA00023065"/>
    </source>
</evidence>
<evidence type="ECO:0000256" key="20">
    <source>
        <dbReference type="ARBA" id="ARBA00056815"/>
    </source>
</evidence>
<proteinExistence type="inferred from homology"/>
<feature type="domain" description="SLC12A transporter C-terminal" evidence="28">
    <location>
        <begin position="681"/>
        <end position="863"/>
    </location>
</feature>
<evidence type="ECO:0000313" key="29">
    <source>
        <dbReference type="Ensembl" id="ENSMAMP00000050529.1"/>
    </source>
</evidence>
<keyword evidence="17" id="KW-0739">Sodium transport</keyword>
<reference evidence="29" key="2">
    <citation type="submission" date="2025-09" db="UniProtKB">
        <authorList>
            <consortium name="Ensembl"/>
        </authorList>
    </citation>
    <scope>IDENTIFICATION</scope>
</reference>
<keyword evidence="11 26" id="KW-1133">Transmembrane helix</keyword>
<keyword evidence="18" id="KW-0868">Chloride</keyword>
<dbReference type="GeneTree" id="ENSGT00940000155044"/>
<accession>A0A7N8XHN3</accession>
<comment type="subcellular location">
    <subcellularLocation>
        <location evidence="1">Apical cell membrane</location>
        <topology evidence="1">Multi-pass membrane protein</topology>
    </subcellularLocation>
</comment>
<evidence type="ECO:0000256" key="7">
    <source>
        <dbReference type="ARBA" id="ARBA00022741"/>
    </source>
</evidence>
<dbReference type="GO" id="GO:0006884">
    <property type="term" value="P:cell volume homeostasis"/>
    <property type="evidence" value="ECO:0007669"/>
    <property type="project" value="TreeGrafter"/>
</dbReference>
<dbReference type="Proteomes" id="UP000261640">
    <property type="component" value="Unplaced"/>
</dbReference>
<evidence type="ECO:0000256" key="8">
    <source>
        <dbReference type="ARBA" id="ARBA00022840"/>
    </source>
</evidence>
<dbReference type="Ensembl" id="ENSMAMT00000063896.1">
    <property type="protein sequence ID" value="ENSMAMP00000050529.1"/>
    <property type="gene ID" value="ENSMAMG00000012439.2"/>
</dbReference>
<organism evidence="29 30">
    <name type="scientific">Mastacembelus armatus</name>
    <name type="common">zig-zag eel</name>
    <dbReference type="NCBI Taxonomy" id="205130"/>
    <lineage>
        <taxon>Eukaryota</taxon>
        <taxon>Metazoa</taxon>
        <taxon>Chordata</taxon>
        <taxon>Craniata</taxon>
        <taxon>Vertebrata</taxon>
        <taxon>Euteleostomi</taxon>
        <taxon>Actinopterygii</taxon>
        <taxon>Neopterygii</taxon>
        <taxon>Teleostei</taxon>
        <taxon>Neoteleostei</taxon>
        <taxon>Acanthomorphata</taxon>
        <taxon>Anabantaria</taxon>
        <taxon>Synbranchiformes</taxon>
        <taxon>Mastacembelidae</taxon>
        <taxon>Mastacembelus</taxon>
    </lineage>
</organism>
<dbReference type="PANTHER" id="PTHR11827:SF97">
    <property type="entry name" value="SLC12A10.3 SOLUTE CARRIER FAMILY 12 (SODIUM_POTASSIUM_CHLORIDE TRANSPORTERS), MEMBER 10, TANDEM DUPLICATE 3 ISOFORM X1-RELATED"/>
    <property type="match status" value="1"/>
</dbReference>
<feature type="domain" description="Amino acid permease/ SLC12A" evidence="27">
    <location>
        <begin position="42"/>
        <end position="545"/>
    </location>
</feature>
<feature type="transmembrane region" description="Helical" evidence="26">
    <location>
        <begin position="37"/>
        <end position="58"/>
    </location>
</feature>
<feature type="domain" description="SLC12A transporter C-terminal" evidence="28">
    <location>
        <begin position="554"/>
        <end position="659"/>
    </location>
</feature>
<evidence type="ECO:0000256" key="5">
    <source>
        <dbReference type="ARBA" id="ARBA00022553"/>
    </source>
</evidence>
<dbReference type="GO" id="GO:0055078">
    <property type="term" value="P:sodium ion homeostasis"/>
    <property type="evidence" value="ECO:0007669"/>
    <property type="project" value="TreeGrafter"/>
</dbReference>
<keyword evidence="15" id="KW-1015">Disulfide bond</keyword>
<evidence type="ECO:0000256" key="23">
    <source>
        <dbReference type="ARBA" id="ARBA00076232"/>
    </source>
</evidence>
<dbReference type="PRINTS" id="PR01230">
    <property type="entry name" value="NACLTRNSPORT"/>
</dbReference>
<evidence type="ECO:0000256" key="12">
    <source>
        <dbReference type="ARBA" id="ARBA00023053"/>
    </source>
</evidence>
<dbReference type="GO" id="GO:0055075">
    <property type="term" value="P:potassium ion homeostasis"/>
    <property type="evidence" value="ECO:0007669"/>
    <property type="project" value="TreeGrafter"/>
</dbReference>
<keyword evidence="13" id="KW-0406">Ion transport</keyword>
<feature type="transmembrane region" description="Helical" evidence="26">
    <location>
        <begin position="116"/>
        <end position="140"/>
    </location>
</feature>
<dbReference type="GO" id="GO:0008511">
    <property type="term" value="F:sodium:potassium:chloride symporter activity"/>
    <property type="evidence" value="ECO:0007669"/>
    <property type="project" value="TreeGrafter"/>
</dbReference>
<dbReference type="GO" id="GO:1990573">
    <property type="term" value="P:potassium ion import across plasma membrane"/>
    <property type="evidence" value="ECO:0007669"/>
    <property type="project" value="TreeGrafter"/>
</dbReference>
<evidence type="ECO:0000256" key="25">
    <source>
        <dbReference type="SAM" id="MobiDB-lite"/>
    </source>
</evidence>
<evidence type="ECO:0000256" key="3">
    <source>
        <dbReference type="ARBA" id="ARBA00022448"/>
    </source>
</evidence>
<dbReference type="InterPro" id="IPR002948">
    <property type="entry name" value="SLC12A3"/>
</dbReference>
<comment type="function">
    <text evidence="20">Electroneutral sodium and chloride ion cotransporter, which acts as a key mediator of sodium and chloride reabsorption in kidney distal convoluted tubules. Also acts as a receptor for the pro-inflammatory cytokine IL18, thereby contributing to IL18-induced cytokine production, including IFNG, IL6, IL18 and CCL2. May act either independently of IL18R1, or in a complex with IL18R1.</text>
</comment>
<comment type="subunit">
    <text evidence="21">Homodimer; adopts a domain-swap conformation at the scissor helices connecting the transmembrane domain and C-terminal domain. Interacts with KLHL3. Interacts with IL18R1; this interaction is increased by IL18 treatment.</text>
</comment>
<evidence type="ECO:0000256" key="16">
    <source>
        <dbReference type="ARBA" id="ARBA00023180"/>
    </source>
</evidence>
<keyword evidence="3" id="KW-0813">Transport</keyword>
<evidence type="ECO:0000259" key="27">
    <source>
        <dbReference type="Pfam" id="PF00324"/>
    </source>
</evidence>
<feature type="transmembrane region" description="Helical" evidence="26">
    <location>
        <begin position="434"/>
        <end position="451"/>
    </location>
</feature>
<feature type="transmembrane region" description="Helical" evidence="26">
    <location>
        <begin position="278"/>
        <end position="298"/>
    </location>
</feature>
<keyword evidence="5" id="KW-0597">Phosphoprotein</keyword>
<keyword evidence="16" id="KW-0325">Glycoprotein</keyword>
<dbReference type="NCBIfam" id="TIGR00930">
    <property type="entry name" value="2a30"/>
    <property type="match status" value="1"/>
</dbReference>
<evidence type="ECO:0000256" key="4">
    <source>
        <dbReference type="ARBA" id="ARBA00022475"/>
    </source>
</evidence>
<keyword evidence="6 26" id="KW-0812">Transmembrane</keyword>
<keyword evidence="30" id="KW-1185">Reference proteome</keyword>
<feature type="compositionally biased region" description="Polar residues" evidence="25">
    <location>
        <begin position="1"/>
        <end position="14"/>
    </location>
</feature>
<keyword evidence="4" id="KW-1003">Cell membrane</keyword>
<dbReference type="PANTHER" id="PTHR11827">
    <property type="entry name" value="SOLUTE CARRIER FAMILY 12, CATION COTRANSPORTERS"/>
    <property type="match status" value="1"/>
</dbReference>
<dbReference type="FunFam" id="1.20.1740.10:FF:000018">
    <property type="entry name" value="solute carrier family 12 member 3 isoform X2"/>
    <property type="match status" value="1"/>
</dbReference>
<comment type="similarity">
    <text evidence="2">Belongs to the SLC12A transporter family.</text>
</comment>
<dbReference type="Pfam" id="PF03522">
    <property type="entry name" value="SLC12"/>
    <property type="match status" value="2"/>
</dbReference>
<dbReference type="GO" id="GO:0016324">
    <property type="term" value="C:apical plasma membrane"/>
    <property type="evidence" value="ECO:0007669"/>
    <property type="project" value="UniProtKB-SubCell"/>
</dbReference>
<keyword evidence="12" id="KW-0915">Sodium</keyword>
<keyword evidence="10" id="KW-0769">Symport</keyword>
<evidence type="ECO:0000256" key="17">
    <source>
        <dbReference type="ARBA" id="ARBA00023201"/>
    </source>
</evidence>
<dbReference type="InterPro" id="IPR004841">
    <property type="entry name" value="AA-permease/SLC12A_dom"/>
</dbReference>
<keyword evidence="14 26" id="KW-0472">Membrane</keyword>
<feature type="region of interest" description="Disordered" evidence="25">
    <location>
        <begin position="1"/>
        <end position="27"/>
    </location>
</feature>
<dbReference type="Gene3D" id="1.20.1740.10">
    <property type="entry name" value="Amino acid/polyamine transporter I"/>
    <property type="match status" value="1"/>
</dbReference>
<dbReference type="GO" id="GO:0055064">
    <property type="term" value="P:chloride ion homeostasis"/>
    <property type="evidence" value="ECO:0007669"/>
    <property type="project" value="TreeGrafter"/>
</dbReference>
<keyword evidence="7" id="KW-0547">Nucleotide-binding</keyword>
<evidence type="ECO:0000259" key="28">
    <source>
        <dbReference type="Pfam" id="PF03522"/>
    </source>
</evidence>
<evidence type="ECO:0000256" key="19">
    <source>
        <dbReference type="ARBA" id="ARBA00050884"/>
    </source>
</evidence>
<feature type="transmembrane region" description="Helical" evidence="26">
    <location>
        <begin position="830"/>
        <end position="851"/>
    </location>
</feature>
<evidence type="ECO:0000256" key="6">
    <source>
        <dbReference type="ARBA" id="ARBA00022692"/>
    </source>
</evidence>
<dbReference type="Pfam" id="PF00324">
    <property type="entry name" value="AA_permease"/>
    <property type="match status" value="1"/>
</dbReference>
<evidence type="ECO:0000256" key="1">
    <source>
        <dbReference type="ARBA" id="ARBA00004424"/>
    </source>
</evidence>
<dbReference type="GO" id="GO:0005524">
    <property type="term" value="F:ATP binding"/>
    <property type="evidence" value="ECO:0007669"/>
    <property type="project" value="UniProtKB-KW"/>
</dbReference>
<dbReference type="InterPro" id="IPR004842">
    <property type="entry name" value="SLC12A_fam"/>
</dbReference>
<evidence type="ECO:0000256" key="2">
    <source>
        <dbReference type="ARBA" id="ARBA00010593"/>
    </source>
</evidence>
<evidence type="ECO:0000256" key="26">
    <source>
        <dbReference type="SAM" id="Phobius"/>
    </source>
</evidence>
<evidence type="ECO:0000313" key="30">
    <source>
        <dbReference type="Proteomes" id="UP000261640"/>
    </source>
</evidence>
<comment type="catalytic activity">
    <reaction evidence="19">
        <text>chloride(out) + Na(+)(out) = chloride(in) + Na(+)(in)</text>
        <dbReference type="Rhea" id="RHEA:73887"/>
        <dbReference type="ChEBI" id="CHEBI:17996"/>
        <dbReference type="ChEBI" id="CHEBI:29101"/>
    </reaction>
</comment>
<feature type="transmembrane region" description="Helical" evidence="26">
    <location>
        <begin position="188"/>
        <end position="207"/>
    </location>
</feature>
<feature type="transmembrane region" description="Helical" evidence="26">
    <location>
        <begin position="799"/>
        <end position="818"/>
    </location>
</feature>
<evidence type="ECO:0000256" key="14">
    <source>
        <dbReference type="ARBA" id="ARBA00023136"/>
    </source>
</evidence>
<sequence length="864" mass="95327">GMEVPHTTTDSEVSSLPVIDSGNEESKSLQEKAPVRFGWVTGVMIRCMLNIWGVILFLRLSWIISEAGIMLTSVIILMSATVTSVTALSISAIATNGRVISGGAYFMISRSLGPEIGGPIGVVFSFANALACALNTVGFAEVVVKLMMEFGIVMVDEINDIRIVGVITVTILLLISLAGMEWESKTQILFFIVLMVSFSNYLVGTIIPPSPEKQAQGIFGYHSEIFLANLKPDWRLGNNFFQTFAIFFPSAIGILSGANISGDLKDPATAIPKGTLMAIFWTTVSYLGISFTLGSCVIRDASGNISDALTGNITDGCVGCNLGWNFTECTLSKSCQYGLANDSKVLGQISGFYYLITAGVFAASLSSALGFLVSAPKVFQCLCRDKIYPYIGFFAKGYGKNDEPLRAYILCYVIAVAFILIGKLDTIAGLISNFFLCSYSLINFSCFHASITNSPGWRPSFHYYSKWTALFGAVISVVLMFLLTWWAALITFSIIFFLFGYVNYTKPKVNWGSSVQAGTYNMALSYSVSLSGVEDHVKNFRPQCLVLTGPPNQRPALVDFVASFTKHISLMICGDIIMVSHSVLLQMENKNLLVKWMNKRKVRSFYTPLSADGLRAGARNLLQASGLGKLKPNTLVLGFKSNWRESSPESIEDYINTIYTLPPSVVTVEDISDKGDSDQIKTVFQSDQGKKTIDVYWIADDGGLTLLVPYLLTRRKLWRSSKVRVFIVGDEQNMDERRKENLTSVLLFSSLLSLSRFLDSVAPFRLWDEQQEGTLAQEFRENAPCKISDKQFEAFRLKVGVCAAVCVYSYVMLSFYVVLTVKCSYEPSHFALYMAWLDTLTCGLHCPAVLIRGNQQNVLTFYCQ</sequence>
<evidence type="ECO:0000256" key="22">
    <source>
        <dbReference type="ARBA" id="ARBA00073714"/>
    </source>
</evidence>
<feature type="transmembrane region" description="Helical" evidence="26">
    <location>
        <begin position="240"/>
        <end position="258"/>
    </location>
</feature>
<keyword evidence="9" id="KW-0832">Ubl conjugation</keyword>
<evidence type="ECO:0000256" key="10">
    <source>
        <dbReference type="ARBA" id="ARBA00022847"/>
    </source>
</evidence>
<evidence type="ECO:0000256" key="24">
    <source>
        <dbReference type="ARBA" id="ARBA00077939"/>
    </source>
</evidence>
<feature type="transmembrane region" description="Helical" evidence="26">
    <location>
        <begin position="471"/>
        <end position="499"/>
    </location>
</feature>
<protein>
    <recommendedName>
        <fullName evidence="22">Solute carrier family 12 member 3</fullName>
    </recommendedName>
    <alternativeName>
        <fullName evidence="23">Na-Cl symporter</fullName>
    </alternativeName>
    <alternativeName>
        <fullName evidence="24">Thiazide-sensitive sodium-chloride cotransporter</fullName>
    </alternativeName>
</protein>
<name>A0A7N8XHN3_9TELE</name>
<keyword evidence="8" id="KW-0067">ATP-binding</keyword>
<evidence type="ECO:0000256" key="15">
    <source>
        <dbReference type="ARBA" id="ARBA00023157"/>
    </source>
</evidence>
<dbReference type="AlphaFoldDB" id="A0A7N8XHN3"/>
<feature type="transmembrane region" description="Helical" evidence="26">
    <location>
        <begin position="352"/>
        <end position="372"/>
    </location>
</feature>
<evidence type="ECO:0000256" key="21">
    <source>
        <dbReference type="ARBA" id="ARBA00063035"/>
    </source>
</evidence>
<dbReference type="InterPro" id="IPR018491">
    <property type="entry name" value="SLC12_C"/>
</dbReference>
<feature type="transmembrane region" description="Helical" evidence="26">
    <location>
        <begin position="70"/>
        <end position="96"/>
    </location>
</feature>
<evidence type="ECO:0000256" key="18">
    <source>
        <dbReference type="ARBA" id="ARBA00023214"/>
    </source>
</evidence>
<evidence type="ECO:0000256" key="11">
    <source>
        <dbReference type="ARBA" id="ARBA00022989"/>
    </source>
</evidence>
<feature type="transmembrane region" description="Helical" evidence="26">
    <location>
        <begin position="161"/>
        <end position="182"/>
    </location>
</feature>
<reference evidence="29" key="1">
    <citation type="submission" date="2025-08" db="UniProtKB">
        <authorList>
            <consortium name="Ensembl"/>
        </authorList>
    </citation>
    <scope>IDENTIFICATION</scope>
</reference>